<evidence type="ECO:0000259" key="3">
    <source>
        <dbReference type="Pfam" id="PF17162"/>
    </source>
</evidence>
<reference evidence="4 5" key="1">
    <citation type="submission" date="2015-12" db="EMBL/GenBank/DDBJ databases">
        <title>Genome sequence of Mucilaginibacter gotjawali.</title>
        <authorList>
            <person name="Lee J.S."/>
            <person name="Lee K.C."/>
            <person name="Kim K.K."/>
            <person name="Lee B.W."/>
        </authorList>
    </citation>
    <scope>NUCLEOTIDE SEQUENCE [LARGE SCALE GENOMIC DNA]</scope>
    <source>
        <strain evidence="4 5">SA3-7</strain>
    </source>
</reference>
<dbReference type="InterPro" id="IPR033413">
    <property type="entry name" value="DUF5117"/>
</dbReference>
<evidence type="ECO:0000259" key="2">
    <source>
        <dbReference type="Pfam" id="PF17148"/>
    </source>
</evidence>
<dbReference type="AlphaFoldDB" id="A0A120MY16"/>
<dbReference type="InterPro" id="IPR033428">
    <property type="entry name" value="DUF5118"/>
</dbReference>
<feature type="domain" description="DUF5118" evidence="3">
    <location>
        <begin position="72"/>
        <end position="121"/>
    </location>
</feature>
<dbReference type="PANTHER" id="PTHR38478:SF1">
    <property type="entry name" value="ZINC DEPENDENT METALLOPROTEASE DOMAIN LIPOPROTEIN"/>
    <property type="match status" value="1"/>
</dbReference>
<dbReference type="InterPro" id="IPR032534">
    <property type="entry name" value="EcxA_zinc-bd"/>
</dbReference>
<dbReference type="InterPro" id="IPR034032">
    <property type="entry name" value="Zn_MMP-like_bac"/>
</dbReference>
<accession>A0A120MY16</accession>
<dbReference type="Proteomes" id="UP000218263">
    <property type="component" value="Chromosome"/>
</dbReference>
<dbReference type="CDD" id="cd04276">
    <property type="entry name" value="ZnMc_MMP_like_2"/>
    <property type="match status" value="1"/>
</dbReference>
<dbReference type="InterPro" id="IPR024079">
    <property type="entry name" value="MetalloPept_cat_dom_sf"/>
</dbReference>
<dbReference type="Pfam" id="PF17162">
    <property type="entry name" value="DUF5118"/>
    <property type="match status" value="1"/>
</dbReference>
<dbReference type="Pfam" id="PF16313">
    <property type="entry name" value="DUF4953"/>
    <property type="match status" value="1"/>
</dbReference>
<organism evidence="4 5">
    <name type="scientific">Mucilaginibacter gotjawali</name>
    <dbReference type="NCBI Taxonomy" id="1550579"/>
    <lineage>
        <taxon>Bacteria</taxon>
        <taxon>Pseudomonadati</taxon>
        <taxon>Bacteroidota</taxon>
        <taxon>Sphingobacteriia</taxon>
        <taxon>Sphingobacteriales</taxon>
        <taxon>Sphingobacteriaceae</taxon>
        <taxon>Mucilaginibacter</taxon>
    </lineage>
</organism>
<dbReference type="GO" id="GO:0008237">
    <property type="term" value="F:metallopeptidase activity"/>
    <property type="evidence" value="ECO:0007669"/>
    <property type="project" value="InterPro"/>
</dbReference>
<feature type="domain" description="DUF5117" evidence="2">
    <location>
        <begin position="134"/>
        <end position="321"/>
    </location>
</feature>
<name>A0A120MY16_9SPHI</name>
<sequence length="883" mass="99374">MPKFTSLPTNLIIDMPGYLKVNRYVLIAALIGGAAVSSCKTKKEAETLTVKTTTPNGTTTTATVSKDKKEGIKKFSDVIPEKTKVDKGLFNTYKVENKYYYEIPDSLLGREMEVITRFLKTPANIKVFTQQYGGEEANEQVWKWERHDKQIFIKVPSYTIRADSTSDMYKSVKNSNLDAILASFDIKAYNKDTTGVVIDVTDFYNGDVAAIGITDEIKKAYKISGVDNSRSYIDTIKSFPINIEARTLKTYRAGESPTDNSNAAITFEFNTSMLLLPKTPMKPRLSDNRVGFFGQTQTDYGTDAQKAQVTSYIHRWKLEPKDEAAYARGELVEPKKQIVFYIDPATPKKWVPYLIAGINDWNAAFEAAGFKNAIVGKEAPTPKEDPEFSTEDARYTVVRYFASDVENAYGPHISDPRTGEILESHVGWYHNVMNLLRDWYFVQTSAANGDARHAKFTDEQMGNLIRFVSSHEIGHTLGLPHNFGSSYAYPVDSLRSKTFTDKHGTAPSIMDYARFNYIAQPGDGVTHFYPQIGEYDKWAIKWGYTWFPGKKTPKQDKETLDEWVKEKAGNPLYYYGRQGTMIDPRLQSEDLGDNAMKAGAYGIANLKRILPNIETWTYQKGQDYSDLQELYLEVLTQFYRYMGHVVTNVGGMNENFKTYDQNGPVYDFISKDKQHDAIAFFNTQLFTTPSWLINSPELSKFDNGVMVNRVKSVQTAVLNNVLFPPRLSRMYDNEAKNGTKAYTVADLFNDLRGGIFTGGKPDVYKRNLQRAYIEDLKSLLTDDFKGIPGISSSQLASYGMTPINMVLSDIRPMVRVELKLIDSRLPKGGDPITAAHYADLDARIKDALNPNKPVINLPASTGRALTLDLPVDENIEPGNGSRP</sequence>
<dbReference type="Gene3D" id="3.40.390.10">
    <property type="entry name" value="Collagenase (Catalytic Domain)"/>
    <property type="match status" value="1"/>
</dbReference>
<proteinExistence type="predicted"/>
<dbReference type="Pfam" id="PF17148">
    <property type="entry name" value="DUF5117"/>
    <property type="match status" value="1"/>
</dbReference>
<keyword evidence="5" id="KW-1185">Reference proteome</keyword>
<dbReference type="KEGG" id="mgot:MgSA37_00543"/>
<protein>
    <recommendedName>
        <fullName evidence="6">Zinc-dependent metalloprotease</fullName>
    </recommendedName>
</protein>
<dbReference type="SUPFAM" id="SSF55486">
    <property type="entry name" value="Metalloproteases ('zincins'), catalytic domain"/>
    <property type="match status" value="1"/>
</dbReference>
<evidence type="ECO:0000313" key="4">
    <source>
        <dbReference type="EMBL" id="BAU52387.1"/>
    </source>
</evidence>
<gene>
    <name evidence="4" type="ORF">MgSA37_00543</name>
</gene>
<feature type="domain" description="EcxA zinc-binding" evidence="1">
    <location>
        <begin position="454"/>
        <end position="757"/>
    </location>
</feature>
<evidence type="ECO:0000259" key="1">
    <source>
        <dbReference type="Pfam" id="PF16313"/>
    </source>
</evidence>
<evidence type="ECO:0000313" key="5">
    <source>
        <dbReference type="Proteomes" id="UP000218263"/>
    </source>
</evidence>
<evidence type="ECO:0008006" key="6">
    <source>
        <dbReference type="Google" id="ProtNLM"/>
    </source>
</evidence>
<dbReference type="PANTHER" id="PTHR38478">
    <property type="entry name" value="PEPTIDASE M1A AND M12B"/>
    <property type="match status" value="1"/>
</dbReference>
<dbReference type="EMBL" id="AP017313">
    <property type="protein sequence ID" value="BAU52387.1"/>
    <property type="molecule type" value="Genomic_DNA"/>
</dbReference>